<name>A0ACB8QMQ1_9AGAM</name>
<evidence type="ECO:0000313" key="1">
    <source>
        <dbReference type="EMBL" id="KAI0033044.1"/>
    </source>
</evidence>
<reference evidence="1" key="1">
    <citation type="submission" date="2021-02" db="EMBL/GenBank/DDBJ databases">
        <authorList>
            <consortium name="DOE Joint Genome Institute"/>
            <person name="Ahrendt S."/>
            <person name="Looney B.P."/>
            <person name="Miyauchi S."/>
            <person name="Morin E."/>
            <person name="Drula E."/>
            <person name="Courty P.E."/>
            <person name="Chicoki N."/>
            <person name="Fauchery L."/>
            <person name="Kohler A."/>
            <person name="Kuo A."/>
            <person name="Labutti K."/>
            <person name="Pangilinan J."/>
            <person name="Lipzen A."/>
            <person name="Riley R."/>
            <person name="Andreopoulos W."/>
            <person name="He G."/>
            <person name="Johnson J."/>
            <person name="Barry K.W."/>
            <person name="Grigoriev I.V."/>
            <person name="Nagy L."/>
            <person name="Hibbett D."/>
            <person name="Henrissat B."/>
            <person name="Matheny P.B."/>
            <person name="Labbe J."/>
            <person name="Martin F."/>
        </authorList>
    </citation>
    <scope>NUCLEOTIDE SEQUENCE</scope>
    <source>
        <strain evidence="1">EC-137</strain>
    </source>
</reference>
<protein>
    <submittedName>
        <fullName evidence="1">Uncharacterized protein</fullName>
    </submittedName>
</protein>
<evidence type="ECO:0000313" key="2">
    <source>
        <dbReference type="Proteomes" id="UP000814128"/>
    </source>
</evidence>
<comment type="caution">
    <text evidence="1">The sequence shown here is derived from an EMBL/GenBank/DDBJ whole genome shotgun (WGS) entry which is preliminary data.</text>
</comment>
<dbReference type="Proteomes" id="UP000814128">
    <property type="component" value="Unassembled WGS sequence"/>
</dbReference>
<reference evidence="1" key="2">
    <citation type="journal article" date="2022" name="New Phytol.">
        <title>Evolutionary transition to the ectomycorrhizal habit in the genomes of a hyperdiverse lineage of mushroom-forming fungi.</title>
        <authorList>
            <person name="Looney B."/>
            <person name="Miyauchi S."/>
            <person name="Morin E."/>
            <person name="Drula E."/>
            <person name="Courty P.E."/>
            <person name="Kohler A."/>
            <person name="Kuo A."/>
            <person name="LaButti K."/>
            <person name="Pangilinan J."/>
            <person name="Lipzen A."/>
            <person name="Riley R."/>
            <person name="Andreopoulos W."/>
            <person name="He G."/>
            <person name="Johnson J."/>
            <person name="Nolan M."/>
            <person name="Tritt A."/>
            <person name="Barry K.W."/>
            <person name="Grigoriev I.V."/>
            <person name="Nagy L.G."/>
            <person name="Hibbett D."/>
            <person name="Henrissat B."/>
            <person name="Matheny P.B."/>
            <person name="Labbe J."/>
            <person name="Martin F.M."/>
        </authorList>
    </citation>
    <scope>NUCLEOTIDE SEQUENCE</scope>
    <source>
        <strain evidence="1">EC-137</strain>
    </source>
</reference>
<organism evidence="1 2">
    <name type="scientific">Vararia minispora EC-137</name>
    <dbReference type="NCBI Taxonomy" id="1314806"/>
    <lineage>
        <taxon>Eukaryota</taxon>
        <taxon>Fungi</taxon>
        <taxon>Dikarya</taxon>
        <taxon>Basidiomycota</taxon>
        <taxon>Agaricomycotina</taxon>
        <taxon>Agaricomycetes</taxon>
        <taxon>Russulales</taxon>
        <taxon>Lachnocladiaceae</taxon>
        <taxon>Vararia</taxon>
    </lineage>
</organism>
<sequence length="258" mass="28255">MSQLDAAADAADIVSIAAIQLTAVVGLDLWGRTDTPQPFFLSLAFHLAPSSLLLAAATDNAQFSIRPWDVIRTVEAVVARHAPFVSGKAFFRTVIDSLEGTGACEQCRLRADMRRALGCLRAEEGVRWEAIWHASALRRIAWSAHHVLVPVTLGQTEHERSMKQHVALDVRFEEADGVSEDVPYALLLENVIQLVEASAFRSLERLVHEATRVAVLGSPHVRQATVSVKRLKAAVGADYTAVQMTRTRDAFTEVPSIL</sequence>
<proteinExistence type="predicted"/>
<accession>A0ACB8QMQ1</accession>
<dbReference type="EMBL" id="MU273529">
    <property type="protein sequence ID" value="KAI0033044.1"/>
    <property type="molecule type" value="Genomic_DNA"/>
</dbReference>
<keyword evidence="2" id="KW-1185">Reference proteome</keyword>
<gene>
    <name evidence="1" type="ORF">K488DRAFT_85272</name>
</gene>